<sequence length="193" mass="22277">MKTIAITTLFFLLFTFGNEDDTLCDIIEKLKLTEKLTYHVDIKDGFDSSGIIKMNEKLNLELFGESEENNLGFVVSKIKISKKRCGVITYIETKEGEYLVRSYYLHILEKCKSIQRYKIMTSDSDVIIYEISSNFSPDFKNITIKTEKSNEINTNPKLRDTIFINEVKIDLESNNLDTISKKSSFVFLNPPPK</sequence>
<dbReference type="STRING" id="1128970.SAMN04487935_2036"/>
<name>A0A1G8XRR3_9FLAO</name>
<gene>
    <name evidence="1" type="ORF">SAMN04487935_2036</name>
</gene>
<evidence type="ECO:0000313" key="1">
    <source>
        <dbReference type="EMBL" id="SDJ93238.1"/>
    </source>
</evidence>
<evidence type="ECO:0000313" key="2">
    <source>
        <dbReference type="Proteomes" id="UP000199580"/>
    </source>
</evidence>
<dbReference type="AlphaFoldDB" id="A0A1G8XRR3"/>
<accession>A0A1G8XRR3</accession>
<protein>
    <submittedName>
        <fullName evidence="1">Uncharacterized protein</fullName>
    </submittedName>
</protein>
<dbReference type="EMBL" id="FNEZ01000003">
    <property type="protein sequence ID" value="SDJ93238.1"/>
    <property type="molecule type" value="Genomic_DNA"/>
</dbReference>
<proteinExistence type="predicted"/>
<reference evidence="1 2" key="1">
    <citation type="submission" date="2016-10" db="EMBL/GenBank/DDBJ databases">
        <authorList>
            <person name="de Groot N.N."/>
        </authorList>
    </citation>
    <scope>NUCLEOTIDE SEQUENCE [LARGE SCALE GENOMIC DNA]</scope>
    <source>
        <strain evidence="1 2">CGMCC 1.10076</strain>
    </source>
</reference>
<organism evidence="1 2">
    <name type="scientific">Flavobacterium noncentrifugens</name>
    <dbReference type="NCBI Taxonomy" id="1128970"/>
    <lineage>
        <taxon>Bacteria</taxon>
        <taxon>Pseudomonadati</taxon>
        <taxon>Bacteroidota</taxon>
        <taxon>Flavobacteriia</taxon>
        <taxon>Flavobacteriales</taxon>
        <taxon>Flavobacteriaceae</taxon>
        <taxon>Flavobacterium</taxon>
    </lineage>
</organism>
<keyword evidence="2" id="KW-1185">Reference proteome</keyword>
<dbReference type="Proteomes" id="UP000199580">
    <property type="component" value="Unassembled WGS sequence"/>
</dbReference>
<dbReference type="RefSeq" id="WP_091394819.1">
    <property type="nucleotide sequence ID" value="NZ_BKAI01000023.1"/>
</dbReference>